<evidence type="ECO:0000256" key="2">
    <source>
        <dbReference type="ARBA" id="ARBA00022576"/>
    </source>
</evidence>
<evidence type="ECO:0000256" key="5">
    <source>
        <dbReference type="RuleBase" id="RU003560"/>
    </source>
</evidence>
<dbReference type="PIRSF" id="PIRSF000521">
    <property type="entry name" value="Transaminase_4ab_Lys_Orn"/>
    <property type="match status" value="1"/>
</dbReference>
<dbReference type="Gene3D" id="3.90.1150.10">
    <property type="entry name" value="Aspartate Aminotransferase, domain 1"/>
    <property type="match status" value="2"/>
</dbReference>
<comment type="caution">
    <text evidence="6">The sequence shown here is derived from an EMBL/GenBank/DDBJ whole genome shotgun (WGS) entry which is preliminary data.</text>
</comment>
<proteinExistence type="inferred from homology"/>
<gene>
    <name evidence="6" type="ORF">ENG67_04015</name>
</gene>
<dbReference type="InterPro" id="IPR015424">
    <property type="entry name" value="PyrdxlP-dep_Trfase"/>
</dbReference>
<dbReference type="Gene3D" id="3.40.640.10">
    <property type="entry name" value="Type I PLP-dependent aspartate aminotransferase-like (Major domain)"/>
    <property type="match status" value="2"/>
</dbReference>
<comment type="cofactor">
    <cofactor evidence="1">
        <name>pyridoxal 5'-phosphate</name>
        <dbReference type="ChEBI" id="CHEBI:597326"/>
    </cofactor>
</comment>
<dbReference type="Pfam" id="PF00202">
    <property type="entry name" value="Aminotran_3"/>
    <property type="match status" value="2"/>
</dbReference>
<dbReference type="InterPro" id="IPR015422">
    <property type="entry name" value="PyrdxlP-dep_Trfase_small"/>
</dbReference>
<reference evidence="6" key="1">
    <citation type="journal article" date="2020" name="mSystems">
        <title>Genome- and Community-Level Interaction Insights into Carbon Utilization and Element Cycling Functions of Hydrothermarchaeota in Hydrothermal Sediment.</title>
        <authorList>
            <person name="Zhou Z."/>
            <person name="Liu Y."/>
            <person name="Xu W."/>
            <person name="Pan J."/>
            <person name="Luo Z.H."/>
            <person name="Li M."/>
        </authorList>
    </citation>
    <scope>NUCLEOTIDE SEQUENCE [LARGE SCALE GENOMIC DNA]</scope>
    <source>
        <strain evidence="6">HyVt-237</strain>
    </source>
</reference>
<keyword evidence="3" id="KW-0808">Transferase</keyword>
<dbReference type="AlphaFoldDB" id="A0A7C1BFS8"/>
<dbReference type="EMBL" id="DRBW01000161">
    <property type="protein sequence ID" value="HDM90360.1"/>
    <property type="molecule type" value="Genomic_DNA"/>
</dbReference>
<dbReference type="InterPro" id="IPR015421">
    <property type="entry name" value="PyrdxlP-dep_Trfase_major"/>
</dbReference>
<dbReference type="InterPro" id="IPR005814">
    <property type="entry name" value="Aminotrans_3"/>
</dbReference>
<keyword evidence="2 6" id="KW-0032">Aminotransferase</keyword>
<dbReference type="GO" id="GO:0042802">
    <property type="term" value="F:identical protein binding"/>
    <property type="evidence" value="ECO:0007669"/>
    <property type="project" value="TreeGrafter"/>
</dbReference>
<sequence length="365" mass="39915">MHAGRPIKALDASGTHVVDEEGREYLDLTGDFGRLTTGYCHPAVQKSVMSLLKRGLFSAAADIYTQSSTELAEKLAILVPGAANRRVALLESSFLAKNLAARVPSLLGKNGDVIALGRAGAGLCDEERLRKIDFPGENPGAILEHIFDDCEGGRISALYFRPQDFILPGARALAKKLESCAGERRTLLIVDETGVQPGITGNPFLQEELGIIGDITILGEGIASGLPMGAIVLRPSLDNELDVVDYARPAPILSVQAALTTIRLLEEELLDRVRELEPLLAERTREIENVLGDKGHIVRRGLFLRLAFREREIAGYVHDKMLSRGIIVDNREKEAIYLTPSLIIRKRDIKRAFAALQEVLKEVLS</sequence>
<evidence type="ECO:0000313" key="6">
    <source>
        <dbReference type="EMBL" id="HDM90360.1"/>
    </source>
</evidence>
<dbReference type="InterPro" id="IPR050103">
    <property type="entry name" value="Class-III_PLP-dep_AT"/>
</dbReference>
<evidence type="ECO:0000256" key="3">
    <source>
        <dbReference type="ARBA" id="ARBA00022679"/>
    </source>
</evidence>
<dbReference type="SUPFAM" id="SSF53383">
    <property type="entry name" value="PLP-dependent transferases"/>
    <property type="match status" value="1"/>
</dbReference>
<accession>A0A7C1BFS8</accession>
<dbReference type="GO" id="GO:0030170">
    <property type="term" value="F:pyridoxal phosphate binding"/>
    <property type="evidence" value="ECO:0007669"/>
    <property type="project" value="InterPro"/>
</dbReference>
<evidence type="ECO:0000256" key="4">
    <source>
        <dbReference type="ARBA" id="ARBA00022898"/>
    </source>
</evidence>
<dbReference type="PANTHER" id="PTHR11986:SF79">
    <property type="entry name" value="ACETYLORNITHINE AMINOTRANSFERASE, MITOCHONDRIAL"/>
    <property type="match status" value="1"/>
</dbReference>
<name>A0A7C1BFS8_UNCW3</name>
<dbReference type="GO" id="GO:0008483">
    <property type="term" value="F:transaminase activity"/>
    <property type="evidence" value="ECO:0007669"/>
    <property type="project" value="UniProtKB-KW"/>
</dbReference>
<evidence type="ECO:0000256" key="1">
    <source>
        <dbReference type="ARBA" id="ARBA00001933"/>
    </source>
</evidence>
<protein>
    <submittedName>
        <fullName evidence="6">Aminotransferase class III-fold pyridoxal phosphate-dependent enzyme</fullName>
    </submittedName>
</protein>
<comment type="similarity">
    <text evidence="5">Belongs to the class-III pyridoxal-phosphate-dependent aminotransferase family.</text>
</comment>
<organism evidence="6">
    <name type="scientific">candidate division WOR-3 bacterium</name>
    <dbReference type="NCBI Taxonomy" id="2052148"/>
    <lineage>
        <taxon>Bacteria</taxon>
        <taxon>Bacteria division WOR-3</taxon>
    </lineage>
</organism>
<keyword evidence="4 5" id="KW-0663">Pyridoxal phosphate</keyword>
<dbReference type="Proteomes" id="UP000885931">
    <property type="component" value="Unassembled WGS sequence"/>
</dbReference>
<dbReference type="PANTHER" id="PTHR11986">
    <property type="entry name" value="AMINOTRANSFERASE CLASS III"/>
    <property type="match status" value="1"/>
</dbReference>